<gene>
    <name evidence="3" type="ORF">H7B90_23535</name>
</gene>
<dbReference type="PROSITE" id="PS50943">
    <property type="entry name" value="HTH_CROC1"/>
    <property type="match status" value="1"/>
</dbReference>
<dbReference type="SUPFAM" id="SSF47413">
    <property type="entry name" value="lambda repressor-like DNA-binding domains"/>
    <property type="match status" value="1"/>
</dbReference>
<dbReference type="InterPro" id="IPR010982">
    <property type="entry name" value="Lambda_DNA-bd_dom_sf"/>
</dbReference>
<proteinExistence type="predicted"/>
<dbReference type="Proteomes" id="UP000553776">
    <property type="component" value="Unassembled WGS sequence"/>
</dbReference>
<evidence type="ECO:0000259" key="2">
    <source>
        <dbReference type="PROSITE" id="PS50943"/>
    </source>
</evidence>
<organism evidence="3 4">
    <name type="scientific">Cohnella xylanilytica</name>
    <dbReference type="NCBI Taxonomy" id="557555"/>
    <lineage>
        <taxon>Bacteria</taxon>
        <taxon>Bacillati</taxon>
        <taxon>Bacillota</taxon>
        <taxon>Bacilli</taxon>
        <taxon>Bacillales</taxon>
        <taxon>Paenibacillaceae</taxon>
        <taxon>Cohnella</taxon>
    </lineage>
</organism>
<dbReference type="CDD" id="cd00093">
    <property type="entry name" value="HTH_XRE"/>
    <property type="match status" value="1"/>
</dbReference>
<protein>
    <submittedName>
        <fullName evidence="3">Helix-turn-helix transcriptional regulator</fullName>
    </submittedName>
</protein>
<dbReference type="AlphaFoldDB" id="A0A841U7Y3"/>
<dbReference type="InterPro" id="IPR001387">
    <property type="entry name" value="Cro/C1-type_HTH"/>
</dbReference>
<reference evidence="3 4" key="1">
    <citation type="submission" date="2020-08" db="EMBL/GenBank/DDBJ databases">
        <title>Cohnella phylogeny.</title>
        <authorList>
            <person name="Dunlap C."/>
        </authorList>
    </citation>
    <scope>NUCLEOTIDE SEQUENCE [LARGE SCALE GENOMIC DNA]</scope>
    <source>
        <strain evidence="3 4">DSM 25239</strain>
    </source>
</reference>
<keyword evidence="4" id="KW-1185">Reference proteome</keyword>
<name>A0A841U7Y3_9BACL</name>
<accession>A0A841U7Y3</accession>
<dbReference type="PANTHER" id="PTHR46558">
    <property type="entry name" value="TRACRIPTIONAL REGULATORY PROTEIN-RELATED-RELATED"/>
    <property type="match status" value="1"/>
</dbReference>
<dbReference type="PANTHER" id="PTHR46558:SF11">
    <property type="entry name" value="HTH-TYPE TRANSCRIPTIONAL REGULATOR XRE"/>
    <property type="match status" value="1"/>
</dbReference>
<dbReference type="GO" id="GO:0003677">
    <property type="term" value="F:DNA binding"/>
    <property type="evidence" value="ECO:0007669"/>
    <property type="project" value="UniProtKB-KW"/>
</dbReference>
<dbReference type="EMBL" id="JACJVR010000090">
    <property type="protein sequence ID" value="MBB6694373.1"/>
    <property type="molecule type" value="Genomic_DNA"/>
</dbReference>
<evidence type="ECO:0000313" key="3">
    <source>
        <dbReference type="EMBL" id="MBB6694373.1"/>
    </source>
</evidence>
<dbReference type="Gene3D" id="1.10.260.40">
    <property type="entry name" value="lambda repressor-like DNA-binding domains"/>
    <property type="match status" value="1"/>
</dbReference>
<dbReference type="SMART" id="SM00530">
    <property type="entry name" value="HTH_XRE"/>
    <property type="match status" value="1"/>
</dbReference>
<evidence type="ECO:0000256" key="1">
    <source>
        <dbReference type="ARBA" id="ARBA00023125"/>
    </source>
</evidence>
<comment type="caution">
    <text evidence="3">The sequence shown here is derived from an EMBL/GenBank/DDBJ whole genome shotgun (WGS) entry which is preliminary data.</text>
</comment>
<feature type="domain" description="HTH cro/C1-type" evidence="2">
    <location>
        <begin position="11"/>
        <end position="65"/>
    </location>
</feature>
<sequence>MTLIELFSSRLKWLRELKGLTQKEMADKIGVSQQYYGRFEKGTGQPNLEALYMIAEVLDESIDFIIGRSLNNKRSDALFEIYAETRIHRQEAEGDLTYLEELLNDPEKNHENVLKTIKSRREDIRDLRAKEERAFNRFFNYILTIPGYENEYATQEYWRDYYFNFYMEDQNKNNNEFWDDMRNV</sequence>
<evidence type="ECO:0000313" key="4">
    <source>
        <dbReference type="Proteomes" id="UP000553776"/>
    </source>
</evidence>
<keyword evidence="1" id="KW-0238">DNA-binding</keyword>
<dbReference type="RefSeq" id="WP_185138343.1">
    <property type="nucleotide sequence ID" value="NZ_JACJVR010000090.1"/>
</dbReference>
<dbReference type="Pfam" id="PF01381">
    <property type="entry name" value="HTH_3"/>
    <property type="match status" value="1"/>
</dbReference>